<sequence>MKLILTLGFMLILNLGFSQNVIEWSPEYKLKLTDFKSPETEINNQLSGYTLFPGTNIDFSFQMSSYAFMFKKNFNDKVSTTFNRDLGAIIAPDSTIANQLVEFGQYSFDLTELYSRKFRKEIYENKGAFSDISFYQPILKKLQLEMDAENSRMLKSTEFGKDLELLKIEHKKVLLEIESFADFCKECKPPKKRKK</sequence>
<organism evidence="1 2">
    <name type="scientific">Roseivirga seohaensis subsp. aquiponti</name>
    <dbReference type="NCBI Taxonomy" id="1566026"/>
    <lineage>
        <taxon>Bacteria</taxon>
        <taxon>Pseudomonadati</taxon>
        <taxon>Bacteroidota</taxon>
        <taxon>Cytophagia</taxon>
        <taxon>Cytophagales</taxon>
        <taxon>Roseivirgaceae</taxon>
        <taxon>Roseivirga</taxon>
    </lineage>
</organism>
<dbReference type="OrthoDB" id="1121656at2"/>
<protein>
    <submittedName>
        <fullName evidence="1">Uncharacterized protein</fullName>
    </submittedName>
</protein>
<dbReference type="Proteomes" id="UP000036908">
    <property type="component" value="Unassembled WGS sequence"/>
</dbReference>
<reference evidence="2" key="1">
    <citation type="submission" date="2014-11" db="EMBL/GenBank/DDBJ databases">
        <title>Genome sequencing of Roseivirga sp. D-25.</title>
        <authorList>
            <person name="Selvaratnam C."/>
            <person name="Thevarajoo S."/>
            <person name="Goh K.M."/>
            <person name="Eee R."/>
            <person name="Chan K.-G."/>
            <person name="Chong C.S."/>
        </authorList>
    </citation>
    <scope>NUCLEOTIDE SEQUENCE [LARGE SCALE GENOMIC DNA]</scope>
    <source>
        <strain evidence="2">D-25</strain>
    </source>
</reference>
<accession>A0A0L8AM32</accession>
<evidence type="ECO:0000313" key="2">
    <source>
        <dbReference type="Proteomes" id="UP000036908"/>
    </source>
</evidence>
<gene>
    <name evidence="1" type="ORF">OB69_05640</name>
</gene>
<dbReference type="RefSeq" id="WP_053222734.1">
    <property type="nucleotide sequence ID" value="NZ_JSVA01000007.1"/>
</dbReference>
<name>A0A0L8AM32_9BACT</name>
<dbReference type="PATRIC" id="fig|1566026.4.peg.2954"/>
<comment type="caution">
    <text evidence="1">The sequence shown here is derived from an EMBL/GenBank/DDBJ whole genome shotgun (WGS) entry which is preliminary data.</text>
</comment>
<keyword evidence="2" id="KW-1185">Reference proteome</keyword>
<proteinExistence type="predicted"/>
<dbReference type="EMBL" id="JSVA01000007">
    <property type="protein sequence ID" value="KOF03384.1"/>
    <property type="molecule type" value="Genomic_DNA"/>
</dbReference>
<dbReference type="AlphaFoldDB" id="A0A0L8AM32"/>
<evidence type="ECO:0000313" key="1">
    <source>
        <dbReference type="EMBL" id="KOF03384.1"/>
    </source>
</evidence>